<protein>
    <recommendedName>
        <fullName evidence="1">PsbP C-terminal domain-containing protein</fullName>
    </recommendedName>
</protein>
<dbReference type="InterPro" id="IPR002683">
    <property type="entry name" value="PsbP_C"/>
</dbReference>
<organism evidence="2">
    <name type="scientific">Pelagomonas calceolata</name>
    <dbReference type="NCBI Taxonomy" id="35677"/>
    <lineage>
        <taxon>Eukaryota</taxon>
        <taxon>Sar</taxon>
        <taxon>Stramenopiles</taxon>
        <taxon>Ochrophyta</taxon>
        <taxon>Pelagophyceae</taxon>
        <taxon>Pelagomonadales</taxon>
        <taxon>Pelagomonadaceae</taxon>
        <taxon>Pelagomonas</taxon>
    </lineage>
</organism>
<reference evidence="2" key="1">
    <citation type="submission" date="2021-01" db="EMBL/GenBank/DDBJ databases">
        <authorList>
            <person name="Corre E."/>
            <person name="Pelletier E."/>
            <person name="Niang G."/>
            <person name="Scheremetjew M."/>
            <person name="Finn R."/>
            <person name="Kale V."/>
            <person name="Holt S."/>
            <person name="Cochrane G."/>
            <person name="Meng A."/>
            <person name="Brown T."/>
            <person name="Cohen L."/>
        </authorList>
    </citation>
    <scope>NUCLEOTIDE SEQUENCE</scope>
    <source>
        <strain evidence="2">CCMP1756</strain>
    </source>
</reference>
<dbReference type="Pfam" id="PF01789">
    <property type="entry name" value="PsbP"/>
    <property type="match status" value="1"/>
</dbReference>
<evidence type="ECO:0000313" key="4">
    <source>
        <dbReference type="Proteomes" id="UP000789595"/>
    </source>
</evidence>
<name>A0A7S3ZNX3_9STRA</name>
<evidence type="ECO:0000313" key="3">
    <source>
        <dbReference type="EMBL" id="CAH0378071.1"/>
    </source>
</evidence>
<dbReference type="GO" id="GO:0009523">
    <property type="term" value="C:photosystem II"/>
    <property type="evidence" value="ECO:0007669"/>
    <property type="project" value="InterPro"/>
</dbReference>
<accession>A0A7S3ZNX3</accession>
<dbReference type="GO" id="GO:0019898">
    <property type="term" value="C:extrinsic component of membrane"/>
    <property type="evidence" value="ECO:0007669"/>
    <property type="project" value="InterPro"/>
</dbReference>
<dbReference type="EMBL" id="HBIW01005688">
    <property type="protein sequence ID" value="CAE0689266.1"/>
    <property type="molecule type" value="Transcribed_RNA"/>
</dbReference>
<evidence type="ECO:0000259" key="1">
    <source>
        <dbReference type="Pfam" id="PF01789"/>
    </source>
</evidence>
<dbReference type="GO" id="GO:0005509">
    <property type="term" value="F:calcium ion binding"/>
    <property type="evidence" value="ECO:0007669"/>
    <property type="project" value="InterPro"/>
</dbReference>
<dbReference type="EMBL" id="CAKKNE010000005">
    <property type="protein sequence ID" value="CAH0378071.1"/>
    <property type="molecule type" value="Genomic_DNA"/>
</dbReference>
<dbReference type="PANTHER" id="PTHR31407">
    <property type="match status" value="1"/>
</dbReference>
<reference evidence="3" key="2">
    <citation type="submission" date="2021-11" db="EMBL/GenBank/DDBJ databases">
        <authorList>
            <consortium name="Genoscope - CEA"/>
            <person name="William W."/>
        </authorList>
    </citation>
    <scope>NUCLEOTIDE SEQUENCE</scope>
</reference>
<dbReference type="Gene3D" id="3.40.1000.10">
    <property type="entry name" value="Mog1/PsbP, alpha/beta/alpha sandwich"/>
    <property type="match status" value="1"/>
</dbReference>
<dbReference type="AlphaFoldDB" id="A0A7S3ZNX3"/>
<dbReference type="Proteomes" id="UP000789595">
    <property type="component" value="Unassembled WGS sequence"/>
</dbReference>
<dbReference type="GO" id="GO:0015979">
    <property type="term" value="P:photosynthesis"/>
    <property type="evidence" value="ECO:0007669"/>
    <property type="project" value="InterPro"/>
</dbReference>
<gene>
    <name evidence="2" type="ORF">PCAL00307_LOCUS4700</name>
    <name evidence="3" type="ORF">PECAL_5P25910</name>
</gene>
<evidence type="ECO:0000313" key="2">
    <source>
        <dbReference type="EMBL" id="CAE0689266.1"/>
    </source>
</evidence>
<dbReference type="SUPFAM" id="SSF55724">
    <property type="entry name" value="Mog1p/PsbP-like"/>
    <property type="match status" value="1"/>
</dbReference>
<keyword evidence="4" id="KW-1185">Reference proteome</keyword>
<dbReference type="OrthoDB" id="2020701at2759"/>
<feature type="domain" description="PsbP C-terminal" evidence="1">
    <location>
        <begin position="46"/>
        <end position="187"/>
    </location>
</feature>
<sequence length="190" mass="20583">MRFLLLATLAQHTHGLTLPRRRLGQLSAAAAVAAINRPARAARINSEGFAFDAPDGFEAKPKPVKTHAAEVLYKNGKREIGVVVDRVRIEQLSDFGTPAFVGDKVVASERERDGVTAAELSKATELVVDGQTYYELAYSNESSRGNNNFLSRVAVRGGRLYVMTLKARVDDAGALPELRAVAESFRVSGL</sequence>
<dbReference type="InterPro" id="IPR016123">
    <property type="entry name" value="Mog1/PsbP_a/b/a-sand"/>
</dbReference>
<proteinExistence type="predicted"/>
<dbReference type="PANTHER" id="PTHR31407:SF3">
    <property type="entry name" value="PSBP DOMAIN-CONTAINING PROTEIN 2, CHLOROPLASTIC"/>
    <property type="match status" value="1"/>
</dbReference>